<dbReference type="Gene3D" id="3.30.565.10">
    <property type="entry name" value="Histidine kinase-like ATPase, C-terminal domain"/>
    <property type="match status" value="1"/>
</dbReference>
<dbReference type="Proteomes" id="UP000638732">
    <property type="component" value="Unassembled WGS sequence"/>
</dbReference>
<dbReference type="GO" id="GO:0016036">
    <property type="term" value="P:cellular response to phosphate starvation"/>
    <property type="evidence" value="ECO:0007669"/>
    <property type="project" value="TreeGrafter"/>
</dbReference>
<keyword evidence="4" id="KW-0808">Transferase</keyword>
<feature type="domain" description="Histidine kinase" evidence="8">
    <location>
        <begin position="234"/>
        <end position="448"/>
    </location>
</feature>
<dbReference type="Pfam" id="PF02518">
    <property type="entry name" value="HATPase_c"/>
    <property type="match status" value="1"/>
</dbReference>
<evidence type="ECO:0000256" key="7">
    <source>
        <dbReference type="SAM" id="Phobius"/>
    </source>
</evidence>
<reference evidence="9" key="1">
    <citation type="submission" date="2020-01" db="EMBL/GenBank/DDBJ databases">
        <authorList>
            <person name="Seo Y.L."/>
        </authorList>
    </citation>
    <scope>NUCLEOTIDE SEQUENCE</scope>
    <source>
        <strain evidence="9">R11</strain>
    </source>
</reference>
<dbReference type="EMBL" id="WWEO01000045">
    <property type="protein sequence ID" value="NCD72434.1"/>
    <property type="molecule type" value="Genomic_DNA"/>
</dbReference>
<dbReference type="InterPro" id="IPR003661">
    <property type="entry name" value="HisK_dim/P_dom"/>
</dbReference>
<keyword evidence="6" id="KW-0902">Two-component regulatory system</keyword>
<dbReference type="CDD" id="cd00082">
    <property type="entry name" value="HisKA"/>
    <property type="match status" value="1"/>
</dbReference>
<proteinExistence type="predicted"/>
<dbReference type="PROSITE" id="PS50109">
    <property type="entry name" value="HIS_KIN"/>
    <property type="match status" value="1"/>
</dbReference>
<dbReference type="EC" id="2.7.13.3" evidence="2"/>
<dbReference type="PRINTS" id="PR00344">
    <property type="entry name" value="BCTRLSENSOR"/>
</dbReference>
<feature type="transmembrane region" description="Helical" evidence="7">
    <location>
        <begin position="7"/>
        <end position="28"/>
    </location>
</feature>
<dbReference type="FunFam" id="3.30.565.10:FF:000006">
    <property type="entry name" value="Sensor histidine kinase WalK"/>
    <property type="match status" value="1"/>
</dbReference>
<keyword evidence="5" id="KW-0418">Kinase</keyword>
<dbReference type="GO" id="GO:0005886">
    <property type="term" value="C:plasma membrane"/>
    <property type="evidence" value="ECO:0007669"/>
    <property type="project" value="TreeGrafter"/>
</dbReference>
<gene>
    <name evidence="9" type="ORF">GSY63_23920</name>
</gene>
<comment type="catalytic activity">
    <reaction evidence="1">
        <text>ATP + protein L-histidine = ADP + protein N-phospho-L-histidine.</text>
        <dbReference type="EC" id="2.7.13.3"/>
    </reaction>
</comment>
<dbReference type="InterPro" id="IPR036890">
    <property type="entry name" value="HATPase_C_sf"/>
</dbReference>
<dbReference type="SMART" id="SM00388">
    <property type="entry name" value="HisKA"/>
    <property type="match status" value="1"/>
</dbReference>
<dbReference type="InterPro" id="IPR004358">
    <property type="entry name" value="Sig_transdc_His_kin-like_C"/>
</dbReference>
<dbReference type="CDD" id="cd00075">
    <property type="entry name" value="HATPase"/>
    <property type="match status" value="1"/>
</dbReference>
<dbReference type="SUPFAM" id="SSF47384">
    <property type="entry name" value="Homodimeric domain of signal transducing histidine kinase"/>
    <property type="match status" value="1"/>
</dbReference>
<keyword evidence="7" id="KW-1133">Transmembrane helix</keyword>
<dbReference type="PANTHER" id="PTHR45453">
    <property type="entry name" value="PHOSPHATE REGULON SENSOR PROTEIN PHOR"/>
    <property type="match status" value="1"/>
</dbReference>
<organism evidence="9 10">
    <name type="scientific">Mucilaginibacter agri</name>
    <dbReference type="NCBI Taxonomy" id="2695265"/>
    <lineage>
        <taxon>Bacteria</taxon>
        <taxon>Pseudomonadati</taxon>
        <taxon>Bacteroidota</taxon>
        <taxon>Sphingobacteriia</taxon>
        <taxon>Sphingobacteriales</taxon>
        <taxon>Sphingobacteriaceae</taxon>
        <taxon>Mucilaginibacter</taxon>
    </lineage>
</organism>
<evidence type="ECO:0000256" key="5">
    <source>
        <dbReference type="ARBA" id="ARBA00022777"/>
    </source>
</evidence>
<evidence type="ECO:0000256" key="1">
    <source>
        <dbReference type="ARBA" id="ARBA00000085"/>
    </source>
</evidence>
<evidence type="ECO:0000313" key="10">
    <source>
        <dbReference type="Proteomes" id="UP000638732"/>
    </source>
</evidence>
<evidence type="ECO:0000256" key="6">
    <source>
        <dbReference type="ARBA" id="ARBA00023012"/>
    </source>
</evidence>
<dbReference type="GO" id="GO:0000155">
    <property type="term" value="F:phosphorelay sensor kinase activity"/>
    <property type="evidence" value="ECO:0007669"/>
    <property type="project" value="InterPro"/>
</dbReference>
<sequence>MKKRLKFVFLIAALTAGLIIACQLYWVYYNFQVSRTNFIASANYALRQSIDEYQLAQNKLPTSLQYKQPSLTFMQRTLPSQDPLALDTPSSKRRFSAEFTTVAVDEIHLREIRTLVSRLLSQQKHKPLNLDTLSRLFHQELLRNQITEQFHLSIARGSRVPVGEIAAAVNFYKDPVTIKAIAMHPQAYLLRLNLFPALISSLLILLSAGSLFYMWVIIKRQARLDTMKTDFINNISHELRTPLSILKTSNEALSSFGAAENPASLAGYLQINAGVIENMDANIERIVNFTRADLGMQEPKRELVLLQDIIQQVVTGLSIGKGGNIQVDIGDEPISVFTDRYMLGIILTNLIENAIKYANGDPEIEVRARQYPKSWQLQVSDRGPGIAAEYLPYIFDKFYRVPTGDVHEIKGYGIGLAYVKQLVGSLKGRIEVASKPGNGTTFTLFFNS</sequence>
<dbReference type="GO" id="GO:0004721">
    <property type="term" value="F:phosphoprotein phosphatase activity"/>
    <property type="evidence" value="ECO:0007669"/>
    <property type="project" value="TreeGrafter"/>
</dbReference>
<evidence type="ECO:0000313" key="9">
    <source>
        <dbReference type="EMBL" id="NCD72434.1"/>
    </source>
</evidence>
<keyword evidence="7" id="KW-0812">Transmembrane</keyword>
<feature type="transmembrane region" description="Helical" evidence="7">
    <location>
        <begin position="194"/>
        <end position="218"/>
    </location>
</feature>
<dbReference type="InterPro" id="IPR050351">
    <property type="entry name" value="BphY/WalK/GraS-like"/>
</dbReference>
<dbReference type="Pfam" id="PF00512">
    <property type="entry name" value="HisKA"/>
    <property type="match status" value="1"/>
</dbReference>
<reference evidence="9" key="2">
    <citation type="submission" date="2020-10" db="EMBL/GenBank/DDBJ databases">
        <title>Mucilaginibacter sp. nov., isolated from soil.</title>
        <authorList>
            <person name="Jeon C.O."/>
        </authorList>
    </citation>
    <scope>NUCLEOTIDE SEQUENCE</scope>
    <source>
        <strain evidence="9">R11</strain>
    </source>
</reference>
<keyword evidence="10" id="KW-1185">Reference proteome</keyword>
<protein>
    <recommendedName>
        <fullName evidence="2">histidine kinase</fullName>
        <ecNumber evidence="2">2.7.13.3</ecNumber>
    </recommendedName>
</protein>
<dbReference type="PANTHER" id="PTHR45453:SF1">
    <property type="entry name" value="PHOSPHATE REGULON SENSOR PROTEIN PHOR"/>
    <property type="match status" value="1"/>
</dbReference>
<dbReference type="InterPro" id="IPR036097">
    <property type="entry name" value="HisK_dim/P_sf"/>
</dbReference>
<keyword evidence="3" id="KW-0597">Phosphoprotein</keyword>
<dbReference type="Gene3D" id="1.10.287.130">
    <property type="match status" value="1"/>
</dbReference>
<evidence type="ECO:0000256" key="4">
    <source>
        <dbReference type="ARBA" id="ARBA00022679"/>
    </source>
</evidence>
<dbReference type="SMART" id="SM00387">
    <property type="entry name" value="HATPase_c"/>
    <property type="match status" value="1"/>
</dbReference>
<dbReference type="InterPro" id="IPR003594">
    <property type="entry name" value="HATPase_dom"/>
</dbReference>
<dbReference type="AlphaFoldDB" id="A0A965ZM31"/>
<dbReference type="PROSITE" id="PS51257">
    <property type="entry name" value="PROKAR_LIPOPROTEIN"/>
    <property type="match status" value="1"/>
</dbReference>
<name>A0A965ZM31_9SPHI</name>
<dbReference type="RefSeq" id="WP_166588380.1">
    <property type="nucleotide sequence ID" value="NZ_WWEO01000045.1"/>
</dbReference>
<comment type="caution">
    <text evidence="9">The sequence shown here is derived from an EMBL/GenBank/DDBJ whole genome shotgun (WGS) entry which is preliminary data.</text>
</comment>
<dbReference type="InterPro" id="IPR005467">
    <property type="entry name" value="His_kinase_dom"/>
</dbReference>
<evidence type="ECO:0000256" key="3">
    <source>
        <dbReference type="ARBA" id="ARBA00022553"/>
    </source>
</evidence>
<evidence type="ECO:0000256" key="2">
    <source>
        <dbReference type="ARBA" id="ARBA00012438"/>
    </source>
</evidence>
<dbReference type="SUPFAM" id="SSF55874">
    <property type="entry name" value="ATPase domain of HSP90 chaperone/DNA topoisomerase II/histidine kinase"/>
    <property type="match status" value="1"/>
</dbReference>
<accession>A0A965ZM31</accession>
<keyword evidence="7" id="KW-0472">Membrane</keyword>
<evidence type="ECO:0000259" key="8">
    <source>
        <dbReference type="PROSITE" id="PS50109"/>
    </source>
</evidence>